<dbReference type="GO" id="GO:0003700">
    <property type="term" value="F:DNA-binding transcription factor activity"/>
    <property type="evidence" value="ECO:0007669"/>
    <property type="project" value="InterPro"/>
</dbReference>
<dbReference type="Proteomes" id="UP000246740">
    <property type="component" value="Unassembled WGS sequence"/>
</dbReference>
<protein>
    <recommendedName>
        <fullName evidence="2">BZIP domain-containing protein</fullName>
    </recommendedName>
</protein>
<feature type="compositionally biased region" description="Low complexity" evidence="1">
    <location>
        <begin position="90"/>
        <end position="124"/>
    </location>
</feature>
<organism evidence="3 4">
    <name type="scientific">Testicularia cyperi</name>
    <dbReference type="NCBI Taxonomy" id="1882483"/>
    <lineage>
        <taxon>Eukaryota</taxon>
        <taxon>Fungi</taxon>
        <taxon>Dikarya</taxon>
        <taxon>Basidiomycota</taxon>
        <taxon>Ustilaginomycotina</taxon>
        <taxon>Ustilaginomycetes</taxon>
        <taxon>Ustilaginales</taxon>
        <taxon>Anthracoideaceae</taxon>
        <taxon>Testicularia</taxon>
    </lineage>
</organism>
<dbReference type="CDD" id="cd14686">
    <property type="entry name" value="bZIP"/>
    <property type="match status" value="1"/>
</dbReference>
<dbReference type="InParanoid" id="A0A317XMW8"/>
<dbReference type="InterPro" id="IPR046347">
    <property type="entry name" value="bZIP_sf"/>
</dbReference>
<dbReference type="InterPro" id="IPR021833">
    <property type="entry name" value="DUF3425"/>
</dbReference>
<feature type="compositionally biased region" description="Low complexity" evidence="1">
    <location>
        <begin position="11"/>
        <end position="27"/>
    </location>
</feature>
<name>A0A317XMW8_9BASI</name>
<dbReference type="PANTHER" id="PTHR38116:SF9">
    <property type="entry name" value="BZIP DOMAIN-CONTAINING PROTEIN"/>
    <property type="match status" value="1"/>
</dbReference>
<feature type="compositionally biased region" description="Polar residues" evidence="1">
    <location>
        <begin position="1"/>
        <end position="10"/>
    </location>
</feature>
<feature type="region of interest" description="Disordered" evidence="1">
    <location>
        <begin position="1"/>
        <end position="64"/>
    </location>
</feature>
<dbReference type="OrthoDB" id="2245989at2759"/>
<proteinExistence type="predicted"/>
<dbReference type="PANTHER" id="PTHR38116">
    <property type="entry name" value="CHROMOSOME 7, WHOLE GENOME SHOTGUN SEQUENCE"/>
    <property type="match status" value="1"/>
</dbReference>
<dbReference type="SUPFAM" id="SSF57959">
    <property type="entry name" value="Leucine zipper domain"/>
    <property type="match status" value="1"/>
</dbReference>
<sequence>MPLNHISTSVPPEASGLAASSSPGSSSRTTHSPEDVLKAFSSATHPSDGPISMPLPPSMTSSVKAEPWMNRSSFANDLVGTSQSTIYDAAQASAPSSSTYASKPPASSSPSASNPAGSSAASVPFKTSADRRERNKASQRESRKRKQDRMESLESENAALRKALMDMKKFSEGLSNGAGIKGEDGSEIDPSRLVKFSGAIHLDQIESHLDDETLEPEWKRMVGHRFPASSSNSGDDAEEGLQGASIDSVSGSDEEQDARGDSAVQKAVDGAEDLASLSSATNEDGKVAKSSGPIATSRDSSQQRKKTMWELSLNQRRQKTGSSFPSMVAVPELVLYKVCRLYFSLLLPFTTRLKSGIINLRAARVAPTFFGGCDDLPRFQGDSASDPSAEFYLPPNLMPTESQLRIGFHPVEIAVLPYPSMRDKLLTVLSAFQSIEDVARQAETEARFSPADSSTVIDELEVEDIRTRTALVADMSRWTPQGYVGTMVRPDKSRVYQYGYLEKPKGSHRLQAPAQQWLDAFFLEVVHTLRVWSPAGDVFDPECFEFKESFFRKYPYMVDGQIIRSTNRWRRARGEEPIRL</sequence>
<evidence type="ECO:0000259" key="2">
    <source>
        <dbReference type="PROSITE" id="PS00036"/>
    </source>
</evidence>
<dbReference type="InterPro" id="IPR004827">
    <property type="entry name" value="bZIP"/>
</dbReference>
<dbReference type="Pfam" id="PF11905">
    <property type="entry name" value="DUF3425"/>
    <property type="match status" value="1"/>
</dbReference>
<feature type="region of interest" description="Disordered" evidence="1">
    <location>
        <begin position="90"/>
        <end position="160"/>
    </location>
</feature>
<gene>
    <name evidence="3" type="ORF">BCV70DRAFT_162459</name>
</gene>
<evidence type="ECO:0000313" key="3">
    <source>
        <dbReference type="EMBL" id="PWY99421.1"/>
    </source>
</evidence>
<dbReference type="PROSITE" id="PS00036">
    <property type="entry name" value="BZIP_BASIC"/>
    <property type="match status" value="1"/>
</dbReference>
<reference evidence="3 4" key="1">
    <citation type="journal article" date="2018" name="Mol. Biol. Evol.">
        <title>Broad Genomic Sampling Reveals a Smut Pathogenic Ancestry of the Fungal Clade Ustilaginomycotina.</title>
        <authorList>
            <person name="Kijpornyongpan T."/>
            <person name="Mondo S.J."/>
            <person name="Barry K."/>
            <person name="Sandor L."/>
            <person name="Lee J."/>
            <person name="Lipzen A."/>
            <person name="Pangilinan J."/>
            <person name="LaButti K."/>
            <person name="Hainaut M."/>
            <person name="Henrissat B."/>
            <person name="Grigoriev I.V."/>
            <person name="Spatafora J.W."/>
            <person name="Aime M.C."/>
        </authorList>
    </citation>
    <scope>NUCLEOTIDE SEQUENCE [LARGE SCALE GENOMIC DNA]</scope>
    <source>
        <strain evidence="3 4">MCA 3645</strain>
    </source>
</reference>
<keyword evidence="4" id="KW-1185">Reference proteome</keyword>
<feature type="region of interest" description="Disordered" evidence="1">
    <location>
        <begin position="225"/>
        <end position="307"/>
    </location>
</feature>
<feature type="compositionally biased region" description="Basic and acidic residues" evidence="1">
    <location>
        <begin position="128"/>
        <end position="141"/>
    </location>
</feature>
<dbReference type="STRING" id="1882483.A0A317XMW8"/>
<dbReference type="Gene3D" id="1.20.5.170">
    <property type="match status" value="1"/>
</dbReference>
<accession>A0A317XMW8</accession>
<evidence type="ECO:0000256" key="1">
    <source>
        <dbReference type="SAM" id="MobiDB-lite"/>
    </source>
</evidence>
<evidence type="ECO:0000313" key="4">
    <source>
        <dbReference type="Proteomes" id="UP000246740"/>
    </source>
</evidence>
<dbReference type="EMBL" id="KZ819195">
    <property type="protein sequence ID" value="PWY99421.1"/>
    <property type="molecule type" value="Genomic_DNA"/>
</dbReference>
<feature type="domain" description="BZIP" evidence="2">
    <location>
        <begin position="131"/>
        <end position="145"/>
    </location>
</feature>
<dbReference type="AlphaFoldDB" id="A0A317XMW8"/>